<dbReference type="InterPro" id="IPR008193">
    <property type="entry name" value="RNA_pol_Rpb11_13-16kDa_CS"/>
</dbReference>
<evidence type="ECO:0000256" key="4">
    <source>
        <dbReference type="HAMAP-Rule" id="MF_00261"/>
    </source>
</evidence>
<dbReference type="Pfam" id="PF13656">
    <property type="entry name" value="RNA_pol_L_2"/>
    <property type="match status" value="1"/>
</dbReference>
<comment type="similarity">
    <text evidence="4">Belongs to the archaeal Rpo11/eukaryotic RPB11/RPC19 RNA polymerase subunit family.</text>
</comment>
<dbReference type="GO" id="GO:0003677">
    <property type="term" value="F:DNA binding"/>
    <property type="evidence" value="ECO:0007669"/>
    <property type="project" value="InterPro"/>
</dbReference>
<dbReference type="GO" id="GO:0006351">
    <property type="term" value="P:DNA-templated transcription"/>
    <property type="evidence" value="ECO:0007669"/>
    <property type="project" value="UniProtKB-UniRule"/>
</dbReference>
<name>A0A8T5UVR9_9EURY</name>
<evidence type="ECO:0000259" key="5">
    <source>
        <dbReference type="Pfam" id="PF13656"/>
    </source>
</evidence>
<keyword evidence="1 4" id="KW-0240">DNA-directed RNA polymerase</keyword>
<comment type="subcellular location">
    <subcellularLocation>
        <location evidence="4">Cytoplasm</location>
    </subcellularLocation>
</comment>
<comment type="subunit">
    <text evidence="4">Part of the RNA polymerase complex.</text>
</comment>
<dbReference type="HAMAP" id="MF_00261">
    <property type="entry name" value="RNApol_arch_Rpo11"/>
    <property type="match status" value="1"/>
</dbReference>
<dbReference type="GO" id="GO:0046983">
    <property type="term" value="F:protein dimerization activity"/>
    <property type="evidence" value="ECO:0007669"/>
    <property type="project" value="InterPro"/>
</dbReference>
<dbReference type="AlphaFoldDB" id="A0A8T5UVR9"/>
<organism evidence="6 7">
    <name type="scientific">Methanobacterium spitsbergense</name>
    <dbReference type="NCBI Taxonomy" id="2874285"/>
    <lineage>
        <taxon>Archaea</taxon>
        <taxon>Methanobacteriati</taxon>
        <taxon>Methanobacteriota</taxon>
        <taxon>Methanomada group</taxon>
        <taxon>Methanobacteria</taxon>
        <taxon>Methanobacteriales</taxon>
        <taxon>Methanobacteriaceae</taxon>
        <taxon>Methanobacterium</taxon>
    </lineage>
</organism>
<keyword evidence="3 4" id="KW-0804">Transcription</keyword>
<dbReference type="CDD" id="cd06927">
    <property type="entry name" value="RNAP_L"/>
    <property type="match status" value="1"/>
</dbReference>
<sequence>MKVLKDTKKELEIEITGETHSLCNTLRKTLMEDEDVEAAAYVIEHPIIGEPKLYVKAKNPKKSLKKAAETVKSRCNEFKDLIDSSEDEKKK</sequence>
<dbReference type="PROSITE" id="PS01154">
    <property type="entry name" value="RNA_POL_L_13KD"/>
    <property type="match status" value="1"/>
</dbReference>
<dbReference type="Gene3D" id="3.30.1360.10">
    <property type="entry name" value="RNA polymerase, RBP11-like subunit"/>
    <property type="match status" value="1"/>
</dbReference>
<keyword evidence="7" id="KW-1185">Reference proteome</keyword>
<dbReference type="EC" id="2.7.7.6" evidence="4"/>
<dbReference type="GO" id="GO:0005737">
    <property type="term" value="C:cytoplasm"/>
    <property type="evidence" value="ECO:0007669"/>
    <property type="project" value="UniProtKB-SubCell"/>
</dbReference>
<evidence type="ECO:0000256" key="1">
    <source>
        <dbReference type="ARBA" id="ARBA00022478"/>
    </source>
</evidence>
<reference evidence="7" key="1">
    <citation type="journal article" date="2022" name="Microbiol. Resour. Announc.">
        <title>Draft Genome Sequence of a Methanogenic Archaeon from West Spitsbergen Permafrost.</title>
        <authorList>
            <person name="Trubitsyn V."/>
            <person name="Rivkina E."/>
            <person name="Shcherbakova V."/>
        </authorList>
    </citation>
    <scope>NUCLEOTIDE SEQUENCE [LARGE SCALE GENOMIC DNA]</scope>
    <source>
        <strain evidence="7">VT</strain>
    </source>
</reference>
<keyword evidence="4 6" id="KW-0548">Nucleotidyltransferase</keyword>
<evidence type="ECO:0000313" key="7">
    <source>
        <dbReference type="Proteomes" id="UP000825933"/>
    </source>
</evidence>
<dbReference type="InterPro" id="IPR036603">
    <property type="entry name" value="RBP11-like"/>
</dbReference>
<comment type="catalytic activity">
    <reaction evidence="4">
        <text>RNA(n) + a ribonucleoside 5'-triphosphate = RNA(n+1) + diphosphate</text>
        <dbReference type="Rhea" id="RHEA:21248"/>
        <dbReference type="Rhea" id="RHEA-COMP:14527"/>
        <dbReference type="Rhea" id="RHEA-COMP:17342"/>
        <dbReference type="ChEBI" id="CHEBI:33019"/>
        <dbReference type="ChEBI" id="CHEBI:61557"/>
        <dbReference type="ChEBI" id="CHEBI:140395"/>
        <dbReference type="EC" id="2.7.7.6"/>
    </reaction>
</comment>
<evidence type="ECO:0000256" key="2">
    <source>
        <dbReference type="ARBA" id="ARBA00022490"/>
    </source>
</evidence>
<keyword evidence="4 6" id="KW-0808">Transferase</keyword>
<dbReference type="NCBIfam" id="NF002240">
    <property type="entry name" value="PRK01146.2-4"/>
    <property type="match status" value="1"/>
</dbReference>
<gene>
    <name evidence="4" type="primary">rpo11</name>
    <name evidence="4" type="synonym">rpoL</name>
    <name evidence="6" type="ORF">K8N75_02735</name>
</gene>
<proteinExistence type="inferred from homology"/>
<comment type="caution">
    <text evidence="6">The sequence shown here is derived from an EMBL/GenBank/DDBJ whole genome shotgun (WGS) entry which is preliminary data.</text>
</comment>
<dbReference type="GO" id="GO:0000428">
    <property type="term" value="C:DNA-directed RNA polymerase complex"/>
    <property type="evidence" value="ECO:0007669"/>
    <property type="project" value="UniProtKB-KW"/>
</dbReference>
<accession>A0A8T5UVR9</accession>
<dbReference type="InterPro" id="IPR022905">
    <property type="entry name" value="Rpo11-like"/>
</dbReference>
<dbReference type="SUPFAM" id="SSF55257">
    <property type="entry name" value="RBP11-like subunits of RNA polymerase"/>
    <property type="match status" value="1"/>
</dbReference>
<keyword evidence="2 4" id="KW-0963">Cytoplasm</keyword>
<dbReference type="GO" id="GO:0003899">
    <property type="term" value="F:DNA-directed RNA polymerase activity"/>
    <property type="evidence" value="ECO:0007669"/>
    <property type="project" value="UniProtKB-UniRule"/>
</dbReference>
<dbReference type="EMBL" id="JAIOUQ010000003">
    <property type="protein sequence ID" value="MBZ2164963.1"/>
    <property type="molecule type" value="Genomic_DNA"/>
</dbReference>
<dbReference type="Proteomes" id="UP000825933">
    <property type="component" value="Unassembled WGS sequence"/>
</dbReference>
<feature type="domain" description="DNA-directed RNA polymerase RBP11-like dimerisation" evidence="5">
    <location>
        <begin position="10"/>
        <end position="80"/>
    </location>
</feature>
<evidence type="ECO:0000256" key="3">
    <source>
        <dbReference type="ARBA" id="ARBA00023163"/>
    </source>
</evidence>
<comment type="function">
    <text evidence="4">DNA-dependent RNA polymerase (RNAP) catalyzes the transcription of DNA into RNA using the four ribonucleoside triphosphates as substrates.</text>
</comment>
<evidence type="ECO:0000313" key="6">
    <source>
        <dbReference type="EMBL" id="MBZ2164963.1"/>
    </source>
</evidence>
<dbReference type="InterPro" id="IPR009025">
    <property type="entry name" value="RBP11-like_dimer"/>
</dbReference>
<dbReference type="RefSeq" id="WP_223790602.1">
    <property type="nucleotide sequence ID" value="NZ_JAIOUQ010000003.1"/>
</dbReference>
<protein>
    <recommendedName>
        <fullName evidence="4">DNA-directed RNA polymerase subunit Rpo11</fullName>
        <ecNumber evidence="4">2.7.7.6</ecNumber>
    </recommendedName>
    <alternativeName>
        <fullName evidence="4">DNA-directed RNA polymerase subunit L</fullName>
    </alternativeName>
</protein>